<dbReference type="SUPFAM" id="SSF52540">
    <property type="entry name" value="P-loop containing nucleoside triphosphate hydrolases"/>
    <property type="match status" value="1"/>
</dbReference>
<dbReference type="PANTHER" id="PTHR32071:SF99">
    <property type="entry name" value="TRANSCRIPTIONAL REGULATORY PROTEIN"/>
    <property type="match status" value="1"/>
</dbReference>
<evidence type="ECO:0000256" key="2">
    <source>
        <dbReference type="ARBA" id="ARBA00022840"/>
    </source>
</evidence>
<evidence type="ECO:0000256" key="1">
    <source>
        <dbReference type="ARBA" id="ARBA00022741"/>
    </source>
</evidence>
<dbReference type="SUPFAM" id="SSF46689">
    <property type="entry name" value="Homeodomain-like"/>
    <property type="match status" value="1"/>
</dbReference>
<dbReference type="InterPro" id="IPR027417">
    <property type="entry name" value="P-loop_NTPase"/>
</dbReference>
<keyword evidence="4" id="KW-0238">DNA-binding</keyword>
<reference evidence="6 7" key="1">
    <citation type="submission" date="2016-04" db="EMBL/GenBank/DDBJ databases">
        <title>Draft Genome Sequences of Staphylococcus capitis Strain H36, S. capitis Strain H65, S. cohnii Strain H62, S. hominis Strain H69, Mycobacterium iranicum Strain H39, Plantibacter sp. Strain H53, Pseudomonas oryzihabitans Strain H72, and Microbacterium sp. Strain H83, isolated from residential settings.</title>
        <authorList>
            <person name="Lymperopoulou D."/>
            <person name="Adams R.I."/>
            <person name="Lindow S."/>
            <person name="Coil D.A."/>
            <person name="Jospin G."/>
            <person name="Eisen J.A."/>
        </authorList>
    </citation>
    <scope>NUCLEOTIDE SEQUENCE [LARGE SCALE GENOMIC DNA]</scope>
    <source>
        <strain evidence="6 7">H72</strain>
    </source>
</reference>
<dbReference type="InterPro" id="IPR009057">
    <property type="entry name" value="Homeodomain-like_sf"/>
</dbReference>
<dbReference type="SUPFAM" id="SSF55781">
    <property type="entry name" value="GAF domain-like"/>
    <property type="match status" value="1"/>
</dbReference>
<dbReference type="GO" id="GO:0005524">
    <property type="term" value="F:ATP binding"/>
    <property type="evidence" value="ECO:0007669"/>
    <property type="project" value="UniProtKB-KW"/>
</dbReference>
<name>A0A178LB35_9PSED</name>
<dbReference type="InterPro" id="IPR003593">
    <property type="entry name" value="AAA+_ATPase"/>
</dbReference>
<dbReference type="InterPro" id="IPR002078">
    <property type="entry name" value="Sigma_54_int"/>
</dbReference>
<comment type="caution">
    <text evidence="6">The sequence shown here is derived from an EMBL/GenBank/DDBJ whole genome shotgun (WGS) entry which is preliminary data.</text>
</comment>
<accession>A0A178LB35</accession>
<dbReference type="Gene3D" id="3.40.50.300">
    <property type="entry name" value="P-loop containing nucleotide triphosphate hydrolases"/>
    <property type="match status" value="1"/>
</dbReference>
<dbReference type="InterPro" id="IPR003018">
    <property type="entry name" value="GAF"/>
</dbReference>
<evidence type="ECO:0000256" key="3">
    <source>
        <dbReference type="ARBA" id="ARBA00023015"/>
    </source>
</evidence>
<dbReference type="Pfam" id="PF00158">
    <property type="entry name" value="Sigma54_activat"/>
    <property type="match status" value="1"/>
</dbReference>
<keyword evidence="1" id="KW-0547">Nucleotide-binding</keyword>
<dbReference type="InterPro" id="IPR035965">
    <property type="entry name" value="PAS-like_dom_sf"/>
</dbReference>
<dbReference type="RefSeq" id="WP_064309020.1">
    <property type="nucleotide sequence ID" value="NZ_LWCR01000045.1"/>
</dbReference>
<protein>
    <submittedName>
        <fullName evidence="6">Sigma-54-dependent Fis family transcriptional regulator</fullName>
    </submittedName>
</protein>
<dbReference type="Pfam" id="PF25601">
    <property type="entry name" value="AAA_lid_14"/>
    <property type="match status" value="1"/>
</dbReference>
<dbReference type="AlphaFoldDB" id="A0A178LB35"/>
<dbReference type="GO" id="GO:0043565">
    <property type="term" value="F:sequence-specific DNA binding"/>
    <property type="evidence" value="ECO:0007669"/>
    <property type="project" value="InterPro"/>
</dbReference>
<dbReference type="InterPro" id="IPR029016">
    <property type="entry name" value="GAF-like_dom_sf"/>
</dbReference>
<dbReference type="PANTHER" id="PTHR32071">
    <property type="entry name" value="TRANSCRIPTIONAL REGULATORY PROTEIN"/>
    <property type="match status" value="1"/>
</dbReference>
<dbReference type="FunFam" id="3.40.50.300:FF:000006">
    <property type="entry name" value="DNA-binding transcriptional regulator NtrC"/>
    <property type="match status" value="1"/>
</dbReference>
<dbReference type="InterPro" id="IPR058031">
    <property type="entry name" value="AAA_lid_NorR"/>
</dbReference>
<evidence type="ECO:0000313" key="7">
    <source>
        <dbReference type="Proteomes" id="UP000078356"/>
    </source>
</evidence>
<dbReference type="PROSITE" id="PS00675">
    <property type="entry name" value="SIGMA54_INTERACT_1"/>
    <property type="match status" value="1"/>
</dbReference>
<dbReference type="PROSITE" id="PS50045">
    <property type="entry name" value="SIGMA54_INTERACT_4"/>
    <property type="match status" value="1"/>
</dbReference>
<dbReference type="Gene3D" id="1.10.8.60">
    <property type="match status" value="1"/>
</dbReference>
<keyword evidence="2" id="KW-0067">ATP-binding</keyword>
<dbReference type="PROSITE" id="PS00688">
    <property type="entry name" value="SIGMA54_INTERACT_3"/>
    <property type="match status" value="1"/>
</dbReference>
<evidence type="ECO:0000256" key="4">
    <source>
        <dbReference type="ARBA" id="ARBA00023125"/>
    </source>
</evidence>
<proteinExistence type="predicted"/>
<dbReference type="EMBL" id="LWCR01000045">
    <property type="protein sequence ID" value="OAN26113.1"/>
    <property type="molecule type" value="Genomic_DNA"/>
</dbReference>
<sequence length="661" mass="72458">MQEQVAPSELTRELQFVSELQRSSVAEGFQRELDAAWTDCLAGATELVPVRPVIRASWLRSRAAGIVAEEFHYEFVESQELARRLQRQRELLDIAAPVMAELLRYNPDGHLNLADAEGVTLAACGLDLTPLGSRLLESVQGTNCTGLALREQRLVFVLAGENFKRELRERRMHCASAPVRDTQGRLLGALTLTAAVGNFHCHTLGTVQAAADAISRQLALTALLDEQQRVLEVLNEGVILLDDDRCIRSLNGYARRLLQLDDPQRGRPFASLITQDTDLDLWLDRRWERQDRDLTLLLPDGSGLPCLASAAPIAQGGWVLSLRENRRIREITRQLLGTRARYSFSDIQGRSPALQNALRVAQAASHSEATVLVLGESGVGKELFAQAIHNASARRHGPFVAVNCGAIPRDLVQSELFGHVEGAFTGAARGGAAGKFELADGGTLFLDEIGDMPLEAQASLLRVLQEGEVTRIGAKKAQAVDVRVIAATHRDLAQAVTGGSFRGDVFYRLNVLPLQVPPLRERREDIPLLVATLLKALSRHLERPPPAIADEALTLLLAHSWPGNVRELENVIERAVNLAQGPLIQPGDLPPSMVANTLSTDTEGERLTPLEAGQRDLIRATLQQTRGNLRQTATRLGISRAGLYVKLRRYALNPADFRPGR</sequence>
<organism evidence="6 7">
    <name type="scientific">Pseudomonas oryzihabitans</name>
    <dbReference type="NCBI Taxonomy" id="47885"/>
    <lineage>
        <taxon>Bacteria</taxon>
        <taxon>Pseudomonadati</taxon>
        <taxon>Pseudomonadota</taxon>
        <taxon>Gammaproteobacteria</taxon>
        <taxon>Pseudomonadales</taxon>
        <taxon>Pseudomonadaceae</taxon>
        <taxon>Pseudomonas</taxon>
    </lineage>
</organism>
<dbReference type="Pfam" id="PF01590">
    <property type="entry name" value="GAF"/>
    <property type="match status" value="1"/>
</dbReference>
<evidence type="ECO:0000256" key="5">
    <source>
        <dbReference type="ARBA" id="ARBA00023163"/>
    </source>
</evidence>
<dbReference type="InterPro" id="IPR025943">
    <property type="entry name" value="Sigma_54_int_dom_ATP-bd_2"/>
</dbReference>
<dbReference type="OrthoDB" id="9804019at2"/>
<dbReference type="Gene3D" id="1.10.10.60">
    <property type="entry name" value="Homeodomain-like"/>
    <property type="match status" value="1"/>
</dbReference>
<dbReference type="InterPro" id="IPR002197">
    <property type="entry name" value="HTH_Fis"/>
</dbReference>
<keyword evidence="3" id="KW-0805">Transcription regulation</keyword>
<keyword evidence="5" id="KW-0804">Transcription</keyword>
<dbReference type="InterPro" id="IPR025662">
    <property type="entry name" value="Sigma_54_int_dom_ATP-bd_1"/>
</dbReference>
<evidence type="ECO:0000313" key="6">
    <source>
        <dbReference type="EMBL" id="OAN26113.1"/>
    </source>
</evidence>
<dbReference type="SMART" id="SM00382">
    <property type="entry name" value="AAA"/>
    <property type="match status" value="1"/>
</dbReference>
<dbReference type="PROSITE" id="PS00676">
    <property type="entry name" value="SIGMA54_INTERACT_2"/>
    <property type="match status" value="1"/>
</dbReference>
<dbReference type="CDD" id="cd00009">
    <property type="entry name" value="AAA"/>
    <property type="match status" value="1"/>
</dbReference>
<gene>
    <name evidence="6" type="ORF">A4V15_06865</name>
</gene>
<dbReference type="Gene3D" id="3.30.450.40">
    <property type="match status" value="1"/>
</dbReference>
<dbReference type="SUPFAM" id="SSF55785">
    <property type="entry name" value="PYP-like sensor domain (PAS domain)"/>
    <property type="match status" value="1"/>
</dbReference>
<dbReference type="PRINTS" id="PR01590">
    <property type="entry name" value="HTHFIS"/>
</dbReference>
<dbReference type="Gene3D" id="3.30.450.20">
    <property type="entry name" value="PAS domain"/>
    <property type="match status" value="1"/>
</dbReference>
<dbReference type="InterPro" id="IPR025944">
    <property type="entry name" value="Sigma_54_int_dom_CS"/>
</dbReference>
<dbReference type="Pfam" id="PF02954">
    <property type="entry name" value="HTH_8"/>
    <property type="match status" value="1"/>
</dbReference>
<dbReference type="Proteomes" id="UP000078356">
    <property type="component" value="Unassembled WGS sequence"/>
</dbReference>
<dbReference type="GO" id="GO:0006355">
    <property type="term" value="P:regulation of DNA-templated transcription"/>
    <property type="evidence" value="ECO:0007669"/>
    <property type="project" value="InterPro"/>
</dbReference>